<accession>A0A381RFC3</accession>
<dbReference type="SMART" id="SM00382">
    <property type="entry name" value="AAA"/>
    <property type="match status" value="1"/>
</dbReference>
<dbReference type="PROSITE" id="PS00300">
    <property type="entry name" value="SRP54"/>
    <property type="match status" value="1"/>
</dbReference>
<keyword evidence="9" id="KW-0675">Receptor</keyword>
<evidence type="ECO:0000259" key="11">
    <source>
        <dbReference type="PROSITE" id="PS00300"/>
    </source>
</evidence>
<dbReference type="InterPro" id="IPR042101">
    <property type="entry name" value="SRP54_N_sf"/>
</dbReference>
<dbReference type="InterPro" id="IPR000897">
    <property type="entry name" value="SRP54_GTPase_dom"/>
</dbReference>
<dbReference type="Gene3D" id="3.40.50.300">
    <property type="entry name" value="P-loop containing nucleotide triphosphate hydrolases"/>
    <property type="match status" value="1"/>
</dbReference>
<evidence type="ECO:0000256" key="9">
    <source>
        <dbReference type="ARBA" id="ARBA00023170"/>
    </source>
</evidence>
<dbReference type="SUPFAM" id="SSF47364">
    <property type="entry name" value="Domain of the SRP/SRP receptor G-proteins"/>
    <property type="match status" value="1"/>
</dbReference>
<keyword evidence="6" id="KW-0378">Hydrolase</keyword>
<dbReference type="GO" id="GO:0005737">
    <property type="term" value="C:cytoplasm"/>
    <property type="evidence" value="ECO:0007669"/>
    <property type="project" value="UniProtKB-ARBA"/>
</dbReference>
<sequence length="419" mass="45510">MGLFDRFKRRVEETEEAHGITVEEDTTEALEALAERDRLQKLEASPEPRTETPAPAAQSEWDEIEDDELDDPFSAPLPAKDRKKAIRQRSAKKAAKKARAKATRGPMETTTGRTLVGITPTTFAIDLGDDTATRGGRILKGGPELEEILEELETDLLSADMGHAMVTDLIFSLRAHLTGARVTRKAQLDEVVERALRGALRSLLVAGYWDFDRTVRAFVAEETPVTIMMVGVNGTGKTTTAAKIAKRLKDQGYEAVLAAADTFRAGAIDQLSIHAERLGVRCIRSQRGGDSAALARDAIESATARGEDVVIIDTAGRMQNKANLMEELLKVHRVTKPHLVVFVADALAGNDAVTQAMEFQRMLTFDGAVLCKLDTDARGGAALSISHATGRPIVLAGLGQGYDDLEPFDPEWLLDTILA</sequence>
<dbReference type="InterPro" id="IPR013822">
    <property type="entry name" value="Signal_recog_particl_SRP54_hlx"/>
</dbReference>
<dbReference type="Pfam" id="PF02881">
    <property type="entry name" value="SRP54_N"/>
    <property type="match status" value="1"/>
</dbReference>
<evidence type="ECO:0000256" key="2">
    <source>
        <dbReference type="ARBA" id="ARBA00008531"/>
    </source>
</evidence>
<dbReference type="GO" id="GO:0005886">
    <property type="term" value="C:plasma membrane"/>
    <property type="evidence" value="ECO:0007669"/>
    <property type="project" value="UniProtKB-SubCell"/>
</dbReference>
<comment type="subcellular location">
    <subcellularLocation>
        <location evidence="1">Cell membrane</location>
        <topology evidence="1">Peripheral membrane protein</topology>
        <orientation evidence="1">Cytoplasmic side</orientation>
    </subcellularLocation>
</comment>
<dbReference type="NCBIfam" id="TIGR00064">
    <property type="entry name" value="ftsY"/>
    <property type="match status" value="1"/>
</dbReference>
<dbReference type="GO" id="GO:0005047">
    <property type="term" value="F:signal recognition particle binding"/>
    <property type="evidence" value="ECO:0007669"/>
    <property type="project" value="TreeGrafter"/>
</dbReference>
<keyword evidence="8" id="KW-0472">Membrane</keyword>
<name>A0A381RFC3_9ZZZZ</name>
<organism evidence="12">
    <name type="scientific">marine metagenome</name>
    <dbReference type="NCBI Taxonomy" id="408172"/>
    <lineage>
        <taxon>unclassified sequences</taxon>
        <taxon>metagenomes</taxon>
        <taxon>ecological metagenomes</taxon>
    </lineage>
</organism>
<keyword evidence="7" id="KW-0342">GTP-binding</keyword>
<dbReference type="InterPro" id="IPR036225">
    <property type="entry name" value="SRP/SRP_N"/>
</dbReference>
<keyword evidence="5" id="KW-0547">Nucleotide-binding</keyword>
<evidence type="ECO:0000313" key="12">
    <source>
        <dbReference type="EMBL" id="SUZ88557.1"/>
    </source>
</evidence>
<dbReference type="SMART" id="SM00963">
    <property type="entry name" value="SRP54_N"/>
    <property type="match status" value="1"/>
</dbReference>
<evidence type="ECO:0000256" key="6">
    <source>
        <dbReference type="ARBA" id="ARBA00022801"/>
    </source>
</evidence>
<feature type="region of interest" description="Disordered" evidence="10">
    <location>
        <begin position="1"/>
        <end position="113"/>
    </location>
</feature>
<feature type="domain" description="SRP54-type proteins GTP-binding" evidence="11">
    <location>
        <begin position="392"/>
        <end position="405"/>
    </location>
</feature>
<proteinExistence type="inferred from homology"/>
<protein>
    <recommendedName>
        <fullName evidence="11">SRP54-type proteins GTP-binding domain-containing protein</fullName>
    </recommendedName>
</protein>
<dbReference type="GO" id="GO:0006614">
    <property type="term" value="P:SRP-dependent cotranslational protein targeting to membrane"/>
    <property type="evidence" value="ECO:0007669"/>
    <property type="project" value="InterPro"/>
</dbReference>
<dbReference type="Pfam" id="PF00448">
    <property type="entry name" value="SRP54"/>
    <property type="match status" value="1"/>
</dbReference>
<keyword evidence="4" id="KW-0963">Cytoplasm</keyword>
<dbReference type="EMBL" id="UINC01001776">
    <property type="protein sequence ID" value="SUZ88557.1"/>
    <property type="molecule type" value="Genomic_DNA"/>
</dbReference>
<feature type="compositionally biased region" description="Basic residues" evidence="10">
    <location>
        <begin position="81"/>
        <end position="102"/>
    </location>
</feature>
<dbReference type="PANTHER" id="PTHR43134:SF1">
    <property type="entry name" value="SIGNAL RECOGNITION PARTICLE RECEPTOR SUBUNIT ALPHA"/>
    <property type="match status" value="1"/>
</dbReference>
<evidence type="ECO:0000256" key="4">
    <source>
        <dbReference type="ARBA" id="ARBA00022490"/>
    </source>
</evidence>
<feature type="compositionally biased region" description="Acidic residues" evidence="10">
    <location>
        <begin position="60"/>
        <end position="71"/>
    </location>
</feature>
<keyword evidence="3" id="KW-1003">Cell membrane</keyword>
<feature type="compositionally biased region" description="Basic and acidic residues" evidence="10">
    <location>
        <begin position="33"/>
        <end position="50"/>
    </location>
</feature>
<dbReference type="GO" id="GO:0003924">
    <property type="term" value="F:GTPase activity"/>
    <property type="evidence" value="ECO:0007669"/>
    <property type="project" value="TreeGrafter"/>
</dbReference>
<evidence type="ECO:0000256" key="1">
    <source>
        <dbReference type="ARBA" id="ARBA00004413"/>
    </source>
</evidence>
<dbReference type="PANTHER" id="PTHR43134">
    <property type="entry name" value="SIGNAL RECOGNITION PARTICLE RECEPTOR SUBUNIT ALPHA"/>
    <property type="match status" value="1"/>
</dbReference>
<evidence type="ECO:0000256" key="10">
    <source>
        <dbReference type="SAM" id="MobiDB-lite"/>
    </source>
</evidence>
<dbReference type="InterPro" id="IPR004390">
    <property type="entry name" value="SR_rcpt_FtsY"/>
</dbReference>
<dbReference type="GO" id="GO:0005525">
    <property type="term" value="F:GTP binding"/>
    <property type="evidence" value="ECO:0007669"/>
    <property type="project" value="UniProtKB-KW"/>
</dbReference>
<evidence type="ECO:0000256" key="3">
    <source>
        <dbReference type="ARBA" id="ARBA00022475"/>
    </source>
</evidence>
<dbReference type="SMART" id="SM00962">
    <property type="entry name" value="SRP54"/>
    <property type="match status" value="1"/>
</dbReference>
<dbReference type="AlphaFoldDB" id="A0A381RFC3"/>
<evidence type="ECO:0000256" key="8">
    <source>
        <dbReference type="ARBA" id="ARBA00023136"/>
    </source>
</evidence>
<gene>
    <name evidence="12" type="ORF">METZ01_LOCUS41411</name>
</gene>
<reference evidence="12" key="1">
    <citation type="submission" date="2018-05" db="EMBL/GenBank/DDBJ databases">
        <authorList>
            <person name="Lanie J.A."/>
            <person name="Ng W.-L."/>
            <person name="Kazmierczak K.M."/>
            <person name="Andrzejewski T.M."/>
            <person name="Davidsen T.M."/>
            <person name="Wayne K.J."/>
            <person name="Tettelin H."/>
            <person name="Glass J.I."/>
            <person name="Rusch D."/>
            <person name="Podicherti R."/>
            <person name="Tsui H.-C.T."/>
            <person name="Winkler M.E."/>
        </authorList>
    </citation>
    <scope>NUCLEOTIDE SEQUENCE</scope>
</reference>
<dbReference type="HAMAP" id="MF_00920">
    <property type="entry name" value="FtsY"/>
    <property type="match status" value="1"/>
</dbReference>
<evidence type="ECO:0000256" key="7">
    <source>
        <dbReference type="ARBA" id="ARBA00023134"/>
    </source>
</evidence>
<dbReference type="Gene3D" id="1.20.120.140">
    <property type="entry name" value="Signal recognition particle SRP54, nucleotide-binding domain"/>
    <property type="match status" value="1"/>
</dbReference>
<evidence type="ECO:0000256" key="5">
    <source>
        <dbReference type="ARBA" id="ARBA00022741"/>
    </source>
</evidence>
<dbReference type="InterPro" id="IPR027417">
    <property type="entry name" value="P-loop_NTPase"/>
</dbReference>
<comment type="similarity">
    <text evidence="2">Belongs to the GTP-binding SRP family.</text>
</comment>
<dbReference type="InterPro" id="IPR003593">
    <property type="entry name" value="AAA+_ATPase"/>
</dbReference>
<dbReference type="SUPFAM" id="SSF52540">
    <property type="entry name" value="P-loop containing nucleoside triphosphate hydrolases"/>
    <property type="match status" value="1"/>
</dbReference>